<name>A0A4Q0P0Q9_9FLAO</name>
<dbReference type="OrthoDB" id="9919125at2"/>
<gene>
    <name evidence="1" type="ORF">DSM02_2695</name>
</gene>
<protein>
    <submittedName>
        <fullName evidence="1">Uncharacterized protein</fullName>
    </submittedName>
</protein>
<keyword evidence="2" id="KW-1185">Reference proteome</keyword>
<reference evidence="1 2" key="1">
    <citation type="submission" date="2018-07" db="EMBL/GenBank/DDBJ databases">
        <title>Leeuwenhoekiella genomics.</title>
        <authorList>
            <person name="Tahon G."/>
            <person name="Willems A."/>
        </authorList>
    </citation>
    <scope>NUCLEOTIDE SEQUENCE [LARGE SCALE GENOMIC DNA]</scope>
    <source>
        <strain evidence="1 2">LMG 29608</strain>
    </source>
</reference>
<dbReference type="Proteomes" id="UP000289859">
    <property type="component" value="Unassembled WGS sequence"/>
</dbReference>
<dbReference type="EMBL" id="QOVK01000013">
    <property type="protein sequence ID" value="RXG20044.1"/>
    <property type="molecule type" value="Genomic_DNA"/>
</dbReference>
<dbReference type="AlphaFoldDB" id="A0A4Q0P0Q9"/>
<dbReference type="RefSeq" id="WP_128766089.1">
    <property type="nucleotide sequence ID" value="NZ_JBHUOO010000007.1"/>
</dbReference>
<accession>A0A4Q0P0Q9</accession>
<sequence length="86" mass="10361">MSRTRKELYDLANHFYLNAQIERMENDPTYNLYKVVYEGNSYFFCLCSRKHNYTGTHPKFIFTNKSEKLALNLCWKKLVEPTLKQN</sequence>
<comment type="caution">
    <text evidence="1">The sequence shown here is derived from an EMBL/GenBank/DDBJ whole genome shotgun (WGS) entry which is preliminary data.</text>
</comment>
<organism evidence="1 2">
    <name type="scientific">Leeuwenhoekiella polynyae</name>
    <dbReference type="NCBI Taxonomy" id="1550906"/>
    <lineage>
        <taxon>Bacteria</taxon>
        <taxon>Pseudomonadati</taxon>
        <taxon>Bacteroidota</taxon>
        <taxon>Flavobacteriia</taxon>
        <taxon>Flavobacteriales</taxon>
        <taxon>Flavobacteriaceae</taxon>
        <taxon>Leeuwenhoekiella</taxon>
    </lineage>
</organism>
<evidence type="ECO:0000313" key="2">
    <source>
        <dbReference type="Proteomes" id="UP000289859"/>
    </source>
</evidence>
<proteinExistence type="predicted"/>
<evidence type="ECO:0000313" key="1">
    <source>
        <dbReference type="EMBL" id="RXG20044.1"/>
    </source>
</evidence>